<dbReference type="AlphaFoldDB" id="A0A5C1H8M4"/>
<dbReference type="PIRSF" id="PIRSF002162">
    <property type="entry name" value="Ribosomal_L6"/>
    <property type="match status" value="1"/>
</dbReference>
<reference evidence="4" key="1">
    <citation type="journal article" date="2019" name="Genome Biol. Evol.">
        <title>Nephromyces represents a diverse and novel lineage of the Apicomplexa that has retained apicoplasts.</title>
        <authorList>
            <person name="Munoz-Gomez S.A."/>
            <person name="Durnin K."/>
            <person name="Eme L."/>
            <person name="Paight C."/>
            <person name="Lane C.E."/>
            <person name="Saffo M.B."/>
            <person name="Slamovits C.H."/>
        </authorList>
    </citation>
    <scope>NUCLEOTIDE SEQUENCE</scope>
    <source>
        <strain evidence="4">681</strain>
    </source>
</reference>
<protein>
    <submittedName>
        <fullName evidence="4">50S ribosomal protein L6</fullName>
    </submittedName>
</protein>
<dbReference type="Gene3D" id="3.90.930.12">
    <property type="entry name" value="Ribosomal protein L6, alpha-beta domain"/>
    <property type="match status" value="1"/>
</dbReference>
<keyword evidence="3" id="KW-0687">Ribonucleoprotein</keyword>
<dbReference type="InterPro" id="IPR000702">
    <property type="entry name" value="Ribosomal_uL6-like"/>
</dbReference>
<proteinExistence type="inferred from homology"/>
<dbReference type="GO" id="GO:1990904">
    <property type="term" value="C:ribonucleoprotein complex"/>
    <property type="evidence" value="ECO:0007669"/>
    <property type="project" value="UniProtKB-KW"/>
</dbReference>
<evidence type="ECO:0000313" key="4">
    <source>
        <dbReference type="EMBL" id="QEM01829.1"/>
    </source>
</evidence>
<dbReference type="SUPFAM" id="SSF56053">
    <property type="entry name" value="Ribosomal protein L6"/>
    <property type="match status" value="1"/>
</dbReference>
<dbReference type="GO" id="GO:0003735">
    <property type="term" value="F:structural constituent of ribosome"/>
    <property type="evidence" value="ECO:0007669"/>
    <property type="project" value="InterPro"/>
</dbReference>
<evidence type="ECO:0000256" key="2">
    <source>
        <dbReference type="ARBA" id="ARBA00022980"/>
    </source>
</evidence>
<gene>
    <name evidence="4" type="primary">rpl6</name>
</gene>
<evidence type="ECO:0000256" key="3">
    <source>
        <dbReference type="ARBA" id="ARBA00023274"/>
    </source>
</evidence>
<sequence>MININQLNLNNTNILNILDNKTKLNRLVTKYNYKYIYINLINNININLTLKYLYITLKPTFSISKTFFILFSNLIKKNFLNNRFNYTIKLVINGIGYFFKIKNKNILVIKAENTHCIYIKLPKNINYFLENNGTLLILQSFNKELLTLIASKIKLISKFNKYKGKGIYYSSEKINLKLIKKIKTS</sequence>
<name>A0A5C1H8M4_9APIC</name>
<organism evidence="4">
    <name type="scientific">Nephromyces sp. ex Molgula occidentalis</name>
    <dbReference type="NCBI Taxonomy" id="2544991"/>
    <lineage>
        <taxon>Eukaryota</taxon>
        <taxon>Sar</taxon>
        <taxon>Alveolata</taxon>
        <taxon>Apicomplexa</taxon>
        <taxon>Aconoidasida</taxon>
        <taxon>Nephromycida</taxon>
        <taxon>Nephromyces</taxon>
    </lineage>
</organism>
<evidence type="ECO:0000256" key="1">
    <source>
        <dbReference type="ARBA" id="ARBA00009356"/>
    </source>
</evidence>
<dbReference type="EMBL" id="MK573208">
    <property type="protein sequence ID" value="QEM01829.1"/>
    <property type="molecule type" value="Genomic_DNA"/>
</dbReference>
<accession>A0A5C1H8M4</accession>
<keyword evidence="2 4" id="KW-0689">Ribosomal protein</keyword>
<dbReference type="GO" id="GO:0006412">
    <property type="term" value="P:translation"/>
    <property type="evidence" value="ECO:0007669"/>
    <property type="project" value="InterPro"/>
</dbReference>
<dbReference type="GO" id="GO:0019843">
    <property type="term" value="F:rRNA binding"/>
    <property type="evidence" value="ECO:0007669"/>
    <property type="project" value="InterPro"/>
</dbReference>
<comment type="similarity">
    <text evidence="1">Belongs to the universal ribosomal protein uL6 family.</text>
</comment>
<dbReference type="GO" id="GO:0005840">
    <property type="term" value="C:ribosome"/>
    <property type="evidence" value="ECO:0007669"/>
    <property type="project" value="UniProtKB-KW"/>
</dbReference>
<dbReference type="InterPro" id="IPR036789">
    <property type="entry name" value="Ribosomal_uL6-like_a/b-dom_sf"/>
</dbReference>